<feature type="compositionally biased region" description="Basic and acidic residues" evidence="1">
    <location>
        <begin position="122"/>
        <end position="133"/>
    </location>
</feature>
<protein>
    <submittedName>
        <fullName evidence="2">Uncharacterized protein</fullName>
    </submittedName>
</protein>
<dbReference type="Proteomes" id="UP001301958">
    <property type="component" value="Unassembled WGS sequence"/>
</dbReference>
<sequence>MTRQAKPAIILALIGRKLSSDEQEVIESKHLGHETSDQHLPIKQNRWPSTIDTILSQMQSTIYENTGSSNSHYQTQFDPRQPSTHCARRPNIDTYSVRVGAVREAPTISDPSLNMRYQTKMNTEEDREKMGRK</sequence>
<proteinExistence type="predicted"/>
<feature type="region of interest" description="Disordered" evidence="1">
    <location>
        <begin position="65"/>
        <end position="88"/>
    </location>
</feature>
<evidence type="ECO:0000256" key="1">
    <source>
        <dbReference type="SAM" id="MobiDB-lite"/>
    </source>
</evidence>
<reference evidence="2" key="1">
    <citation type="journal article" date="2023" name="Mol. Phylogenet. Evol.">
        <title>Genome-scale phylogeny and comparative genomics of the fungal order Sordariales.</title>
        <authorList>
            <person name="Hensen N."/>
            <person name="Bonometti L."/>
            <person name="Westerberg I."/>
            <person name="Brannstrom I.O."/>
            <person name="Guillou S."/>
            <person name="Cros-Aarteil S."/>
            <person name="Calhoun S."/>
            <person name="Haridas S."/>
            <person name="Kuo A."/>
            <person name="Mondo S."/>
            <person name="Pangilinan J."/>
            <person name="Riley R."/>
            <person name="LaButti K."/>
            <person name="Andreopoulos B."/>
            <person name="Lipzen A."/>
            <person name="Chen C."/>
            <person name="Yan M."/>
            <person name="Daum C."/>
            <person name="Ng V."/>
            <person name="Clum A."/>
            <person name="Steindorff A."/>
            <person name="Ohm R.A."/>
            <person name="Martin F."/>
            <person name="Silar P."/>
            <person name="Natvig D.O."/>
            <person name="Lalanne C."/>
            <person name="Gautier V."/>
            <person name="Ament-Velasquez S.L."/>
            <person name="Kruys A."/>
            <person name="Hutchinson M.I."/>
            <person name="Powell A.J."/>
            <person name="Barry K."/>
            <person name="Miller A.N."/>
            <person name="Grigoriev I.V."/>
            <person name="Debuchy R."/>
            <person name="Gladieux P."/>
            <person name="Hiltunen Thoren M."/>
            <person name="Johannesson H."/>
        </authorList>
    </citation>
    <scope>NUCLEOTIDE SEQUENCE</scope>
    <source>
        <strain evidence="2">CBS 990.96</strain>
    </source>
</reference>
<keyword evidence="3" id="KW-1185">Reference proteome</keyword>
<evidence type="ECO:0000313" key="2">
    <source>
        <dbReference type="EMBL" id="KAK4221695.1"/>
    </source>
</evidence>
<feature type="compositionally biased region" description="Polar residues" evidence="1">
    <location>
        <begin position="109"/>
        <end position="121"/>
    </location>
</feature>
<dbReference type="AlphaFoldDB" id="A0AAN7BGJ9"/>
<evidence type="ECO:0000313" key="3">
    <source>
        <dbReference type="Proteomes" id="UP001301958"/>
    </source>
</evidence>
<name>A0AAN7BGJ9_9PEZI</name>
<comment type="caution">
    <text evidence="2">The sequence shown here is derived from an EMBL/GenBank/DDBJ whole genome shotgun (WGS) entry which is preliminary data.</text>
</comment>
<dbReference type="EMBL" id="MU865523">
    <property type="protein sequence ID" value="KAK4221695.1"/>
    <property type="molecule type" value="Genomic_DNA"/>
</dbReference>
<organism evidence="2 3">
    <name type="scientific">Podospora fimiseda</name>
    <dbReference type="NCBI Taxonomy" id="252190"/>
    <lineage>
        <taxon>Eukaryota</taxon>
        <taxon>Fungi</taxon>
        <taxon>Dikarya</taxon>
        <taxon>Ascomycota</taxon>
        <taxon>Pezizomycotina</taxon>
        <taxon>Sordariomycetes</taxon>
        <taxon>Sordariomycetidae</taxon>
        <taxon>Sordariales</taxon>
        <taxon>Podosporaceae</taxon>
        <taxon>Podospora</taxon>
    </lineage>
</organism>
<gene>
    <name evidence="2" type="ORF">QBC38DRAFT_521397</name>
</gene>
<reference evidence="2" key="2">
    <citation type="submission" date="2023-05" db="EMBL/GenBank/DDBJ databases">
        <authorList>
            <consortium name="Lawrence Berkeley National Laboratory"/>
            <person name="Steindorff A."/>
            <person name="Hensen N."/>
            <person name="Bonometti L."/>
            <person name="Westerberg I."/>
            <person name="Brannstrom I.O."/>
            <person name="Guillou S."/>
            <person name="Cros-Aarteil S."/>
            <person name="Calhoun S."/>
            <person name="Haridas S."/>
            <person name="Kuo A."/>
            <person name="Mondo S."/>
            <person name="Pangilinan J."/>
            <person name="Riley R."/>
            <person name="Labutti K."/>
            <person name="Andreopoulos B."/>
            <person name="Lipzen A."/>
            <person name="Chen C."/>
            <person name="Yanf M."/>
            <person name="Daum C."/>
            <person name="Ng V."/>
            <person name="Clum A."/>
            <person name="Ohm R."/>
            <person name="Martin F."/>
            <person name="Silar P."/>
            <person name="Natvig D."/>
            <person name="Lalanne C."/>
            <person name="Gautier V."/>
            <person name="Ament-Velasquez S.L."/>
            <person name="Kruys A."/>
            <person name="Hutchinson M.I."/>
            <person name="Powell A.J."/>
            <person name="Barry K."/>
            <person name="Miller A.N."/>
            <person name="Grigoriev I.V."/>
            <person name="Debuchy R."/>
            <person name="Gladieux P."/>
            <person name="Thoren M.H."/>
            <person name="Johannesson H."/>
        </authorList>
    </citation>
    <scope>NUCLEOTIDE SEQUENCE</scope>
    <source>
        <strain evidence="2">CBS 990.96</strain>
    </source>
</reference>
<accession>A0AAN7BGJ9</accession>
<feature type="region of interest" description="Disordered" evidence="1">
    <location>
        <begin position="106"/>
        <end position="133"/>
    </location>
</feature>
<feature type="compositionally biased region" description="Polar residues" evidence="1">
    <location>
        <begin position="65"/>
        <end position="84"/>
    </location>
</feature>